<comment type="subcellular location">
    <subcellularLocation>
        <location evidence="2">Chromosome</location>
    </subcellularLocation>
    <subcellularLocation>
        <location evidence="1">Nucleus</location>
    </subcellularLocation>
</comment>
<evidence type="ECO:0000313" key="15">
    <source>
        <dbReference type="EMBL" id="RKP12786.1"/>
    </source>
</evidence>
<dbReference type="OrthoDB" id="10072614at2759"/>
<keyword evidence="8 12" id="KW-0175">Coiled coil</keyword>
<reference evidence="16" key="1">
    <citation type="journal article" date="2018" name="Nat. Microbiol.">
        <title>Leveraging single-cell genomics to expand the fungal tree of life.</title>
        <authorList>
            <person name="Ahrendt S.R."/>
            <person name="Quandt C.A."/>
            <person name="Ciobanu D."/>
            <person name="Clum A."/>
            <person name="Salamov A."/>
            <person name="Andreopoulos B."/>
            <person name="Cheng J.F."/>
            <person name="Woyke T."/>
            <person name="Pelin A."/>
            <person name="Henrissat B."/>
            <person name="Reynolds N.K."/>
            <person name="Benny G.L."/>
            <person name="Smith M.E."/>
            <person name="James T.Y."/>
            <person name="Grigoriev I.V."/>
        </authorList>
    </citation>
    <scope>NUCLEOTIDE SEQUENCE [LARGE SCALE GENOMIC DNA]</scope>
</reference>
<evidence type="ECO:0000256" key="11">
    <source>
        <dbReference type="ARBA" id="ARBA00023242"/>
    </source>
</evidence>
<evidence type="ECO:0000256" key="7">
    <source>
        <dbReference type="ARBA" id="ARBA00022840"/>
    </source>
</evidence>
<dbReference type="EMBL" id="KZ988205">
    <property type="protein sequence ID" value="RKP12786.1"/>
    <property type="molecule type" value="Genomic_DNA"/>
</dbReference>
<dbReference type="GO" id="GO:0005524">
    <property type="term" value="F:ATP binding"/>
    <property type="evidence" value="ECO:0007669"/>
    <property type="project" value="UniProtKB-KW"/>
</dbReference>
<evidence type="ECO:0000256" key="6">
    <source>
        <dbReference type="ARBA" id="ARBA00022763"/>
    </source>
</evidence>
<evidence type="ECO:0000256" key="12">
    <source>
        <dbReference type="SAM" id="Coils"/>
    </source>
</evidence>
<keyword evidence="9" id="KW-0233">DNA recombination</keyword>
<dbReference type="Pfam" id="PF13476">
    <property type="entry name" value="AAA_23"/>
    <property type="match status" value="1"/>
</dbReference>
<feature type="coiled-coil region" evidence="12">
    <location>
        <begin position="197"/>
        <end position="224"/>
    </location>
</feature>
<dbReference type="GO" id="GO:0003684">
    <property type="term" value="F:damaged DNA binding"/>
    <property type="evidence" value="ECO:0007669"/>
    <property type="project" value="TreeGrafter"/>
</dbReference>
<dbReference type="InterPro" id="IPR027417">
    <property type="entry name" value="P-loop_NTPase"/>
</dbReference>
<dbReference type="GO" id="GO:0016887">
    <property type="term" value="F:ATP hydrolysis activity"/>
    <property type="evidence" value="ECO:0007669"/>
    <property type="project" value="InterPro"/>
</dbReference>
<feature type="coiled-coil region" evidence="12">
    <location>
        <begin position="816"/>
        <end position="906"/>
    </location>
</feature>
<dbReference type="InterPro" id="IPR038729">
    <property type="entry name" value="Rad50/SbcC_AAA"/>
</dbReference>
<dbReference type="PANTHER" id="PTHR19306:SF6">
    <property type="entry name" value="STRUCTURAL MAINTENANCE OF CHROMOSOMES PROTEIN 6"/>
    <property type="match status" value="1"/>
</dbReference>
<proteinExistence type="inferred from homology"/>
<accession>A0A4P9Y1Q3</accession>
<evidence type="ECO:0000256" key="8">
    <source>
        <dbReference type="ARBA" id="ARBA00023054"/>
    </source>
</evidence>
<feature type="non-terminal residue" evidence="15">
    <location>
        <position position="1"/>
    </location>
</feature>
<dbReference type="GO" id="GO:0000724">
    <property type="term" value="P:double-strand break repair via homologous recombination"/>
    <property type="evidence" value="ECO:0007669"/>
    <property type="project" value="TreeGrafter"/>
</dbReference>
<dbReference type="PANTHER" id="PTHR19306">
    <property type="entry name" value="STRUCTURAL MAINTENANCE OF CHROMOSOMES 5,6 SMC5, SMC6"/>
    <property type="match status" value="1"/>
</dbReference>
<organism evidence="15 16">
    <name type="scientific">Piptocephalis cylindrospora</name>
    <dbReference type="NCBI Taxonomy" id="1907219"/>
    <lineage>
        <taxon>Eukaryota</taxon>
        <taxon>Fungi</taxon>
        <taxon>Fungi incertae sedis</taxon>
        <taxon>Zoopagomycota</taxon>
        <taxon>Zoopagomycotina</taxon>
        <taxon>Zoopagomycetes</taxon>
        <taxon>Zoopagales</taxon>
        <taxon>Piptocephalidaceae</taxon>
        <taxon>Piptocephalis</taxon>
    </lineage>
</organism>
<evidence type="ECO:0000256" key="2">
    <source>
        <dbReference type="ARBA" id="ARBA00004286"/>
    </source>
</evidence>
<feature type="non-terminal residue" evidence="15">
    <location>
        <position position="930"/>
    </location>
</feature>
<keyword evidence="6" id="KW-0227">DNA damage</keyword>
<evidence type="ECO:0000256" key="9">
    <source>
        <dbReference type="ARBA" id="ARBA00023172"/>
    </source>
</evidence>
<evidence type="ECO:0000259" key="14">
    <source>
        <dbReference type="Pfam" id="PF13476"/>
    </source>
</evidence>
<evidence type="ECO:0000256" key="4">
    <source>
        <dbReference type="ARBA" id="ARBA00022454"/>
    </source>
</evidence>
<evidence type="ECO:0000313" key="16">
    <source>
        <dbReference type="Proteomes" id="UP000267251"/>
    </source>
</evidence>
<evidence type="ECO:0000256" key="10">
    <source>
        <dbReference type="ARBA" id="ARBA00023204"/>
    </source>
</evidence>
<dbReference type="Proteomes" id="UP000267251">
    <property type="component" value="Unassembled WGS sequence"/>
</dbReference>
<feature type="region of interest" description="Disordered" evidence="13">
    <location>
        <begin position="624"/>
        <end position="646"/>
    </location>
</feature>
<keyword evidence="4" id="KW-0158">Chromosome</keyword>
<comment type="similarity">
    <text evidence="3">Belongs to the SMC family. SMC6 subfamily.</text>
</comment>
<evidence type="ECO:0000256" key="5">
    <source>
        <dbReference type="ARBA" id="ARBA00022741"/>
    </source>
</evidence>
<keyword evidence="5" id="KW-0547">Nucleotide-binding</keyword>
<dbReference type="Gene3D" id="3.40.50.300">
    <property type="entry name" value="P-loop containing nucleotide triphosphate hydrolases"/>
    <property type="match status" value="1"/>
</dbReference>
<gene>
    <name evidence="15" type="ORF">BJ684DRAFT_5255</name>
</gene>
<feature type="domain" description="Rad50/SbcC-type AAA" evidence="14">
    <location>
        <begin position="10"/>
        <end position="293"/>
    </location>
</feature>
<dbReference type="AlphaFoldDB" id="A0A4P9Y1Q3"/>
<protein>
    <submittedName>
        <fullName evidence="15">P-loop containing nucleoside triphosphate hydrolase protein</fullName>
    </submittedName>
</protein>
<evidence type="ECO:0000256" key="1">
    <source>
        <dbReference type="ARBA" id="ARBA00004123"/>
    </source>
</evidence>
<feature type="region of interest" description="Disordered" evidence="13">
    <location>
        <begin position="673"/>
        <end position="700"/>
    </location>
</feature>
<dbReference type="GO" id="GO:0035861">
    <property type="term" value="C:site of double-strand break"/>
    <property type="evidence" value="ECO:0007669"/>
    <property type="project" value="TreeGrafter"/>
</dbReference>
<name>A0A4P9Y1Q3_9FUNG</name>
<keyword evidence="7" id="KW-0067">ATP-binding</keyword>
<keyword evidence="11" id="KW-0539">Nucleus</keyword>
<dbReference type="GO" id="GO:0003697">
    <property type="term" value="F:single-stranded DNA binding"/>
    <property type="evidence" value="ECO:0007669"/>
    <property type="project" value="TreeGrafter"/>
</dbReference>
<sequence>FPGESGYIERVELANFMCHRRLTIPLGPSLNFIVGHNGSGKSAILTGITVCLGGKATVTQRASNLRSLIREGETSGSVTVWLSNRGADAYEPDKYGEVIRVERKLNRDGSSAYRIRGSRSDKVISDRRIDLTRILDHLNIQVDNPLSILSQDASRAFLQSSSPEDKYRFFLRGTQLGQLESEYAHIAERAITAGAALERKREVLPALQSQVREAELRLRDMEQARELVGRMDALKKELAWSHVAVTEEQAKLAVKEVTEAGKKVPLYERKLQEQNASIIEAKQELDNMEQEMETMRAEDEPSDQRLEAMDRTFDERKAMLEKLKQHEREMNHRIRTLRRDDEAVKDRLKETRERLDNEGLEAKREVDRLTQEVKEADHRLRQILELKATEAQRRVERIKEEVRGREGRAQGHRQRQQQLLADAELNRRIMADLEAQTKNTLLAYGPGMPGLMQAIQRETRWHRPPIGPFGLHMRVRESKWMEVLESLVGQATGDFLVEDHHDQALLISLIRQQGGVNRSKVIVSGRDLFDYSQGEPDRRFLTTLRALEFTDEHVKRQFINAFRIETCILIDSRQEADRVMRSGPGGNPPKNVRRCVTLQGYEVGGGAKGRSTMALSLYHGAPRLRESQKAGGERRIGTRREETRRAIDLATTEAREAENAAYEQDSLAKEARADQVHLEQDQERAEEARDEGQRQHRELESRLEGAKEALKEGARQTLEQKIQVLEQEQEKVRKEMSMIKGQFSSVADQRVDLEDGMARLNKEIHQIREERRARAQRWTQIRNQISKSLSEIDKMNEGKIRYETQLATERARVGNAEEKERALRLEQTRATELANEFCARVPVNKDPETLDREVQALERRLEEAEEGFGCTLAEARAKLRDRAQVYEAAREEVAGLGEDLRLLKRSMASRRIRLERFKEFISRRAQLNFQ</sequence>
<keyword evidence="10" id="KW-0234">DNA repair</keyword>
<dbReference type="GO" id="GO:0005634">
    <property type="term" value="C:nucleus"/>
    <property type="evidence" value="ECO:0007669"/>
    <property type="project" value="UniProtKB-SubCell"/>
</dbReference>
<keyword evidence="16" id="KW-1185">Reference proteome</keyword>
<keyword evidence="15" id="KW-0378">Hydrolase</keyword>
<dbReference type="SUPFAM" id="SSF52540">
    <property type="entry name" value="P-loop containing nucleoside triphosphate hydrolases"/>
    <property type="match status" value="1"/>
</dbReference>
<feature type="coiled-coil region" evidence="12">
    <location>
        <begin position="271"/>
        <end position="408"/>
    </location>
</feature>
<evidence type="ECO:0000256" key="13">
    <source>
        <dbReference type="SAM" id="MobiDB-lite"/>
    </source>
</evidence>
<evidence type="ECO:0000256" key="3">
    <source>
        <dbReference type="ARBA" id="ARBA00006793"/>
    </source>
</evidence>
<dbReference type="GO" id="GO:0030915">
    <property type="term" value="C:Smc5-Smc6 complex"/>
    <property type="evidence" value="ECO:0007669"/>
    <property type="project" value="TreeGrafter"/>
</dbReference>